<sequence length="567" mass="63820">MVGGVASSYNNDARFIPVCINPKGVKFKTISAGFDHLAALDIDNNLYFHGKNAFNQFGNTQSIRSDILVRSFDTPVNKSIISIFTGVHWTYLSMTCNAGHYGDECERYTCAGIDYSNTSVCSGNGACISYDNCICKNENYTSSHGTCTTTCFGLNEFDNRVCSSRGVCVNLDQCKCRESTFGSECDQTMCYGILSKDPNVCNAHGQCIDYECFCDRKYIGSDCSVHFIHLLYPPLITLLVLALVIATPPILKLTKRIYKQHKLNKKMVTLLEEELLVKNDELESINRSYLIDFDKLSFDQVMAKGAFGVVFRGSYLNSPVAIKVLESKMHQEEGDFDAFESEVKIMKSLRHLNIVQFMGVCVNQNKKIIVTELMEGSSLENILLKNRSTYVSLSLQRKLSLLTDIALGMTYLHSIDPPLVHRDLKLGNVLVDKSIKRAKVCDFGISKFFQNDYNMTGSVGTAGYIAPEIIRNEPYDTSCDVYSFGIIMYEFLSEKMAYSDEFVSIFLIAEKVKSGERPILDEELVVGRPHAEYVALMNDCWQNNKYERPTFDQVTKRLTIIKDLLTV</sequence>
<evidence type="ECO:0000259" key="8">
    <source>
        <dbReference type="PROSITE" id="PS50011"/>
    </source>
</evidence>
<dbReference type="AlphaFoldDB" id="A0AAW2ZF81"/>
<dbReference type="PROSITE" id="PS00108">
    <property type="entry name" value="PROTEIN_KINASE_ST"/>
    <property type="match status" value="1"/>
</dbReference>
<dbReference type="InterPro" id="IPR000742">
    <property type="entry name" value="EGF"/>
</dbReference>
<keyword evidence="7" id="KW-0472">Membrane</keyword>
<evidence type="ECO:0000256" key="3">
    <source>
        <dbReference type="ARBA" id="ARBA00022777"/>
    </source>
</evidence>
<keyword evidence="1" id="KW-0808">Transferase</keyword>
<evidence type="ECO:0000256" key="2">
    <source>
        <dbReference type="ARBA" id="ARBA00022741"/>
    </source>
</evidence>
<proteinExistence type="predicted"/>
<dbReference type="SUPFAM" id="SSF50985">
    <property type="entry name" value="RCC1/BLIP-II"/>
    <property type="match status" value="1"/>
</dbReference>
<accession>A0AAW2ZF81</accession>
<dbReference type="SMART" id="SM00220">
    <property type="entry name" value="S_TKc"/>
    <property type="match status" value="1"/>
</dbReference>
<keyword evidence="7" id="KW-0812">Transmembrane</keyword>
<keyword evidence="3 9" id="KW-0418">Kinase</keyword>
<dbReference type="InterPro" id="IPR001245">
    <property type="entry name" value="Ser-Thr/Tyr_kinase_cat_dom"/>
</dbReference>
<name>A0AAW2ZF81_9EUKA</name>
<evidence type="ECO:0000256" key="1">
    <source>
        <dbReference type="ARBA" id="ARBA00022679"/>
    </source>
</evidence>
<dbReference type="InterPro" id="IPR008271">
    <property type="entry name" value="Ser/Thr_kinase_AS"/>
</dbReference>
<dbReference type="PANTHER" id="PTHR44329">
    <property type="entry name" value="SERINE/THREONINE-PROTEIN KINASE TNNI3K-RELATED"/>
    <property type="match status" value="1"/>
</dbReference>
<evidence type="ECO:0000313" key="9">
    <source>
        <dbReference type="EMBL" id="KAL0487371.1"/>
    </source>
</evidence>
<dbReference type="Proteomes" id="UP001431209">
    <property type="component" value="Unassembled WGS sequence"/>
</dbReference>
<dbReference type="Pfam" id="PF07714">
    <property type="entry name" value="PK_Tyr_Ser-Thr"/>
    <property type="match status" value="1"/>
</dbReference>
<dbReference type="InterPro" id="IPR011009">
    <property type="entry name" value="Kinase-like_dom_sf"/>
</dbReference>
<dbReference type="SUPFAM" id="SSF56112">
    <property type="entry name" value="Protein kinase-like (PK-like)"/>
    <property type="match status" value="1"/>
</dbReference>
<evidence type="ECO:0000256" key="5">
    <source>
        <dbReference type="ARBA" id="ARBA00047899"/>
    </source>
</evidence>
<comment type="catalytic activity">
    <reaction evidence="6">
        <text>L-seryl-[protein] + ATP = O-phospho-L-seryl-[protein] + ADP + H(+)</text>
        <dbReference type="Rhea" id="RHEA:17989"/>
        <dbReference type="Rhea" id="RHEA-COMP:9863"/>
        <dbReference type="Rhea" id="RHEA-COMP:11604"/>
        <dbReference type="ChEBI" id="CHEBI:15378"/>
        <dbReference type="ChEBI" id="CHEBI:29999"/>
        <dbReference type="ChEBI" id="CHEBI:30616"/>
        <dbReference type="ChEBI" id="CHEBI:83421"/>
        <dbReference type="ChEBI" id="CHEBI:456216"/>
        <dbReference type="EC" id="2.7.11.1"/>
    </reaction>
</comment>
<dbReference type="CDD" id="cd13999">
    <property type="entry name" value="STKc_MAP3K-like"/>
    <property type="match status" value="1"/>
</dbReference>
<dbReference type="Gene3D" id="2.10.25.10">
    <property type="entry name" value="Laminin"/>
    <property type="match status" value="1"/>
</dbReference>
<dbReference type="InterPro" id="IPR051681">
    <property type="entry name" value="Ser/Thr_Kinases-Pseudokinases"/>
</dbReference>
<keyword evidence="4" id="KW-0067">ATP-binding</keyword>
<evidence type="ECO:0000256" key="6">
    <source>
        <dbReference type="ARBA" id="ARBA00048679"/>
    </source>
</evidence>
<gene>
    <name evidence="9" type="ORF">AKO1_000809</name>
</gene>
<reference evidence="9 10" key="1">
    <citation type="submission" date="2024-03" db="EMBL/GenBank/DDBJ databases">
        <title>The Acrasis kona genome and developmental transcriptomes reveal deep origins of eukaryotic multicellular pathways.</title>
        <authorList>
            <person name="Sheikh S."/>
            <person name="Fu C.-J."/>
            <person name="Brown M.W."/>
            <person name="Baldauf S.L."/>
        </authorList>
    </citation>
    <scope>NUCLEOTIDE SEQUENCE [LARGE SCALE GENOMIC DNA]</scope>
    <source>
        <strain evidence="9 10">ATCC MYA-3509</strain>
    </source>
</reference>
<dbReference type="EMBL" id="JAOPGA020001336">
    <property type="protein sequence ID" value="KAL0487371.1"/>
    <property type="molecule type" value="Genomic_DNA"/>
</dbReference>
<dbReference type="Gene3D" id="2.130.10.30">
    <property type="entry name" value="Regulator of chromosome condensation 1/beta-lactamase-inhibitor protein II"/>
    <property type="match status" value="1"/>
</dbReference>
<protein>
    <submittedName>
        <fullName evidence="9">Serine/threonine-protein kinase/receptor</fullName>
    </submittedName>
</protein>
<keyword evidence="10" id="KW-1185">Reference proteome</keyword>
<comment type="catalytic activity">
    <reaction evidence="5">
        <text>L-threonyl-[protein] + ATP = O-phospho-L-threonyl-[protein] + ADP + H(+)</text>
        <dbReference type="Rhea" id="RHEA:46608"/>
        <dbReference type="Rhea" id="RHEA-COMP:11060"/>
        <dbReference type="Rhea" id="RHEA-COMP:11605"/>
        <dbReference type="ChEBI" id="CHEBI:15378"/>
        <dbReference type="ChEBI" id="CHEBI:30013"/>
        <dbReference type="ChEBI" id="CHEBI:30616"/>
        <dbReference type="ChEBI" id="CHEBI:61977"/>
        <dbReference type="ChEBI" id="CHEBI:456216"/>
        <dbReference type="EC" id="2.7.11.1"/>
    </reaction>
</comment>
<keyword evidence="7" id="KW-1133">Transmembrane helix</keyword>
<dbReference type="Gene3D" id="1.10.510.10">
    <property type="entry name" value="Transferase(Phosphotransferase) domain 1"/>
    <property type="match status" value="1"/>
</dbReference>
<evidence type="ECO:0000313" key="10">
    <source>
        <dbReference type="Proteomes" id="UP001431209"/>
    </source>
</evidence>
<dbReference type="InterPro" id="IPR000719">
    <property type="entry name" value="Prot_kinase_dom"/>
</dbReference>
<dbReference type="GO" id="GO:0004674">
    <property type="term" value="F:protein serine/threonine kinase activity"/>
    <property type="evidence" value="ECO:0007669"/>
    <property type="project" value="UniProtKB-EC"/>
</dbReference>
<dbReference type="PROSITE" id="PS00022">
    <property type="entry name" value="EGF_1"/>
    <property type="match status" value="1"/>
</dbReference>
<keyword evidence="2" id="KW-0547">Nucleotide-binding</keyword>
<dbReference type="InterPro" id="IPR009091">
    <property type="entry name" value="RCC1/BLIP-II"/>
</dbReference>
<dbReference type="PANTHER" id="PTHR44329:SF298">
    <property type="entry name" value="MIXED LINEAGE KINASE DOMAIN-LIKE PROTEIN"/>
    <property type="match status" value="1"/>
</dbReference>
<feature type="transmembrane region" description="Helical" evidence="7">
    <location>
        <begin position="231"/>
        <end position="251"/>
    </location>
</feature>
<dbReference type="FunFam" id="3.30.200.20:FF:000034">
    <property type="entry name" value="Kinase suppressor of Ras 1"/>
    <property type="match status" value="1"/>
</dbReference>
<evidence type="ECO:0000256" key="4">
    <source>
        <dbReference type="ARBA" id="ARBA00022840"/>
    </source>
</evidence>
<feature type="domain" description="Protein kinase" evidence="8">
    <location>
        <begin position="296"/>
        <end position="560"/>
    </location>
</feature>
<organism evidence="9 10">
    <name type="scientific">Acrasis kona</name>
    <dbReference type="NCBI Taxonomy" id="1008807"/>
    <lineage>
        <taxon>Eukaryota</taxon>
        <taxon>Discoba</taxon>
        <taxon>Heterolobosea</taxon>
        <taxon>Tetramitia</taxon>
        <taxon>Eutetramitia</taxon>
        <taxon>Acrasidae</taxon>
        <taxon>Acrasis</taxon>
    </lineage>
</organism>
<dbReference type="PROSITE" id="PS50011">
    <property type="entry name" value="PROTEIN_KINASE_DOM"/>
    <property type="match status" value="1"/>
</dbReference>
<evidence type="ECO:0000256" key="7">
    <source>
        <dbReference type="SAM" id="Phobius"/>
    </source>
</evidence>
<dbReference type="GO" id="GO:0005524">
    <property type="term" value="F:ATP binding"/>
    <property type="evidence" value="ECO:0007669"/>
    <property type="project" value="UniProtKB-KW"/>
</dbReference>
<comment type="caution">
    <text evidence="9">The sequence shown here is derived from an EMBL/GenBank/DDBJ whole genome shotgun (WGS) entry which is preliminary data.</text>
</comment>